<dbReference type="PANTHER" id="PTHR23117">
    <property type="entry name" value="GUANYLATE KINASE-RELATED"/>
    <property type="match status" value="1"/>
</dbReference>
<dbReference type="RefSeq" id="WP_135471564.1">
    <property type="nucleotide sequence ID" value="NZ_CASCVZ010000002.1"/>
</dbReference>
<organism evidence="15 16">
    <name type="scientific">Duncaniella freteri</name>
    <dbReference type="NCBI Taxonomy" id="2530391"/>
    <lineage>
        <taxon>Bacteria</taxon>
        <taxon>Pseudomonadati</taxon>
        <taxon>Bacteroidota</taxon>
        <taxon>Bacteroidia</taxon>
        <taxon>Bacteroidales</taxon>
        <taxon>Muribaculaceae</taxon>
        <taxon>Duncaniella</taxon>
    </lineage>
</organism>
<evidence type="ECO:0000256" key="9">
    <source>
        <dbReference type="ARBA" id="ARBA00022777"/>
    </source>
</evidence>
<evidence type="ECO:0000256" key="3">
    <source>
        <dbReference type="ARBA" id="ARBA00005790"/>
    </source>
</evidence>
<keyword evidence="8 13" id="KW-0547">Nucleotide-binding</keyword>
<dbReference type="SUPFAM" id="SSF52540">
    <property type="entry name" value="P-loop containing nucleoside triphosphate hydrolases"/>
    <property type="match status" value="1"/>
</dbReference>
<dbReference type="GO" id="GO:0005829">
    <property type="term" value="C:cytosol"/>
    <property type="evidence" value="ECO:0007669"/>
    <property type="project" value="TreeGrafter"/>
</dbReference>
<comment type="subcellular location">
    <subcellularLocation>
        <location evidence="2 13">Cytoplasm</location>
    </subcellularLocation>
</comment>
<dbReference type="InterPro" id="IPR017665">
    <property type="entry name" value="Guanylate_kinase"/>
</dbReference>
<name>A0A4Z0V8T3_9BACT</name>
<keyword evidence="6 13" id="KW-0963">Cytoplasm</keyword>
<dbReference type="PANTHER" id="PTHR23117:SF13">
    <property type="entry name" value="GUANYLATE KINASE"/>
    <property type="match status" value="1"/>
</dbReference>
<keyword evidence="9 13" id="KW-0418">Kinase</keyword>
<evidence type="ECO:0000256" key="8">
    <source>
        <dbReference type="ARBA" id="ARBA00022741"/>
    </source>
</evidence>
<comment type="function">
    <text evidence="1 13">Essential for recycling GMP and indirectly, cGMP.</text>
</comment>
<evidence type="ECO:0000256" key="6">
    <source>
        <dbReference type="ARBA" id="ARBA00022490"/>
    </source>
</evidence>
<evidence type="ECO:0000256" key="11">
    <source>
        <dbReference type="ARBA" id="ARBA00030128"/>
    </source>
</evidence>
<dbReference type="InterPro" id="IPR027417">
    <property type="entry name" value="P-loop_NTPase"/>
</dbReference>
<dbReference type="GeneID" id="82149681"/>
<dbReference type="PROSITE" id="PS50052">
    <property type="entry name" value="GUANYLATE_KINASE_2"/>
    <property type="match status" value="1"/>
</dbReference>
<keyword evidence="10 13" id="KW-0067">ATP-binding</keyword>
<evidence type="ECO:0000256" key="12">
    <source>
        <dbReference type="ARBA" id="ARBA00048594"/>
    </source>
</evidence>
<proteinExistence type="inferred from homology"/>
<comment type="similarity">
    <text evidence="3 13">Belongs to the guanylate kinase family.</text>
</comment>
<sequence>MEKGKIIIISAPSGCGKSTIINALLKRGEIDMQFSVSATNRPPRDGEVHGVNYYFLTDDDFKKAISQGDFVEYEEVYPGRYYGTLKSEIARIVDGGHNVVLDIDVKGGVNVKRMYGDEAVSVFIQPPSVEALRSRLVGRGTETEDAIEQRVARAEFEIGYAPQFDHTVVNDDLTEAIENVSKILKEFTCR</sequence>
<dbReference type="NCBIfam" id="TIGR03263">
    <property type="entry name" value="guanyl_kin"/>
    <property type="match status" value="1"/>
</dbReference>
<evidence type="ECO:0000256" key="1">
    <source>
        <dbReference type="ARBA" id="ARBA00003531"/>
    </source>
</evidence>
<dbReference type="HAMAP" id="MF_00328">
    <property type="entry name" value="Guanylate_kinase"/>
    <property type="match status" value="1"/>
</dbReference>
<dbReference type="Proteomes" id="UP000297635">
    <property type="component" value="Unassembled WGS sequence"/>
</dbReference>
<accession>A0A4Z0V8T3</accession>
<keyword evidence="16" id="KW-1185">Reference proteome</keyword>
<evidence type="ECO:0000256" key="7">
    <source>
        <dbReference type="ARBA" id="ARBA00022679"/>
    </source>
</evidence>
<evidence type="ECO:0000256" key="5">
    <source>
        <dbReference type="ARBA" id="ARBA00016296"/>
    </source>
</evidence>
<dbReference type="EMBL" id="SJSA01000001">
    <property type="protein sequence ID" value="TGG40567.1"/>
    <property type="molecule type" value="Genomic_DNA"/>
</dbReference>
<dbReference type="EC" id="2.7.4.8" evidence="4 13"/>
<dbReference type="SMART" id="SM00072">
    <property type="entry name" value="GuKc"/>
    <property type="match status" value="1"/>
</dbReference>
<dbReference type="Gene3D" id="3.40.50.300">
    <property type="entry name" value="P-loop containing nucleotide triphosphate hydrolases"/>
    <property type="match status" value="1"/>
</dbReference>
<dbReference type="Gene3D" id="3.30.63.10">
    <property type="entry name" value="Guanylate Kinase phosphate binding domain"/>
    <property type="match status" value="1"/>
</dbReference>
<dbReference type="Pfam" id="PF00625">
    <property type="entry name" value="Guanylate_kin"/>
    <property type="match status" value="1"/>
</dbReference>
<evidence type="ECO:0000256" key="2">
    <source>
        <dbReference type="ARBA" id="ARBA00004496"/>
    </source>
</evidence>
<comment type="caution">
    <text evidence="15">The sequence shown here is derived from an EMBL/GenBank/DDBJ whole genome shotgun (WGS) entry which is preliminary data.</text>
</comment>
<feature type="binding site" evidence="13">
    <location>
        <begin position="11"/>
        <end position="18"/>
    </location>
    <ligand>
        <name>ATP</name>
        <dbReference type="ChEBI" id="CHEBI:30616"/>
    </ligand>
</feature>
<evidence type="ECO:0000259" key="14">
    <source>
        <dbReference type="PROSITE" id="PS50052"/>
    </source>
</evidence>
<dbReference type="CDD" id="cd00071">
    <property type="entry name" value="GMPK"/>
    <property type="match status" value="1"/>
</dbReference>
<evidence type="ECO:0000256" key="13">
    <source>
        <dbReference type="HAMAP-Rule" id="MF_00328"/>
    </source>
</evidence>
<dbReference type="FunFam" id="3.30.63.10:FF:000005">
    <property type="entry name" value="Guanylate kinase"/>
    <property type="match status" value="1"/>
</dbReference>
<gene>
    <name evidence="13" type="primary">gmk</name>
    <name evidence="15" type="ORF">EZ315_07745</name>
</gene>
<reference evidence="15 16" key="1">
    <citation type="submission" date="2019-02" db="EMBL/GenBank/DDBJ databases">
        <title>Isolation and identification of novel species under the genus Muribaculum.</title>
        <authorList>
            <person name="Miyake S."/>
            <person name="Ding Y."/>
            <person name="Low A."/>
            <person name="Soh M."/>
            <person name="Seedorf H."/>
        </authorList>
    </citation>
    <scope>NUCLEOTIDE SEQUENCE [LARGE SCALE GENOMIC DNA]</scope>
    <source>
        <strain evidence="15 16">TLL-A3</strain>
    </source>
</reference>
<dbReference type="InterPro" id="IPR008145">
    <property type="entry name" value="GK/Ca_channel_bsu"/>
</dbReference>
<dbReference type="GO" id="GO:0004385">
    <property type="term" value="F:GMP kinase activity"/>
    <property type="evidence" value="ECO:0007669"/>
    <property type="project" value="UniProtKB-UniRule"/>
</dbReference>
<keyword evidence="7 13" id="KW-0808">Transferase</keyword>
<dbReference type="InterPro" id="IPR008144">
    <property type="entry name" value="Guanylate_kin-like_dom"/>
</dbReference>
<evidence type="ECO:0000313" key="15">
    <source>
        <dbReference type="EMBL" id="TGG40567.1"/>
    </source>
</evidence>
<dbReference type="GO" id="GO:0005524">
    <property type="term" value="F:ATP binding"/>
    <property type="evidence" value="ECO:0007669"/>
    <property type="project" value="UniProtKB-UniRule"/>
</dbReference>
<dbReference type="AlphaFoldDB" id="A0A4Z0V8T3"/>
<comment type="catalytic activity">
    <reaction evidence="12 13">
        <text>GMP + ATP = GDP + ADP</text>
        <dbReference type="Rhea" id="RHEA:20780"/>
        <dbReference type="ChEBI" id="CHEBI:30616"/>
        <dbReference type="ChEBI" id="CHEBI:58115"/>
        <dbReference type="ChEBI" id="CHEBI:58189"/>
        <dbReference type="ChEBI" id="CHEBI:456216"/>
        <dbReference type="EC" id="2.7.4.8"/>
    </reaction>
</comment>
<evidence type="ECO:0000256" key="4">
    <source>
        <dbReference type="ARBA" id="ARBA00012961"/>
    </source>
</evidence>
<protein>
    <recommendedName>
        <fullName evidence="5 13">Guanylate kinase</fullName>
        <ecNumber evidence="4 13">2.7.4.8</ecNumber>
    </recommendedName>
    <alternativeName>
        <fullName evidence="11 13">GMP kinase</fullName>
    </alternativeName>
</protein>
<evidence type="ECO:0000313" key="16">
    <source>
        <dbReference type="Proteomes" id="UP000297635"/>
    </source>
</evidence>
<evidence type="ECO:0000256" key="10">
    <source>
        <dbReference type="ARBA" id="ARBA00022840"/>
    </source>
</evidence>
<feature type="domain" description="Guanylate kinase-like" evidence="14">
    <location>
        <begin position="4"/>
        <end position="185"/>
    </location>
</feature>